<evidence type="ECO:0000313" key="3">
    <source>
        <dbReference type="Proteomes" id="UP000822688"/>
    </source>
</evidence>
<dbReference type="Proteomes" id="UP000822688">
    <property type="component" value="Chromosome V"/>
</dbReference>
<name>A0A8T0HY54_CERPU</name>
<feature type="compositionally biased region" description="Basic and acidic residues" evidence="1">
    <location>
        <begin position="19"/>
        <end position="30"/>
    </location>
</feature>
<feature type="compositionally biased region" description="Polar residues" evidence="1">
    <location>
        <begin position="62"/>
        <end position="71"/>
    </location>
</feature>
<accession>A0A8T0HY54</accession>
<proteinExistence type="predicted"/>
<keyword evidence="3" id="KW-1185">Reference proteome</keyword>
<organism evidence="2 3">
    <name type="scientific">Ceratodon purpureus</name>
    <name type="common">Fire moss</name>
    <name type="synonym">Dicranum purpureum</name>
    <dbReference type="NCBI Taxonomy" id="3225"/>
    <lineage>
        <taxon>Eukaryota</taxon>
        <taxon>Viridiplantae</taxon>
        <taxon>Streptophyta</taxon>
        <taxon>Embryophyta</taxon>
        <taxon>Bryophyta</taxon>
        <taxon>Bryophytina</taxon>
        <taxon>Bryopsida</taxon>
        <taxon>Dicranidae</taxon>
        <taxon>Pseudoditrichales</taxon>
        <taxon>Ditrichaceae</taxon>
        <taxon>Ceratodon</taxon>
    </lineage>
</organism>
<reference evidence="2" key="1">
    <citation type="submission" date="2020-06" db="EMBL/GenBank/DDBJ databases">
        <title>WGS assembly of Ceratodon purpureus strain R40.</title>
        <authorList>
            <person name="Carey S.B."/>
            <person name="Jenkins J."/>
            <person name="Shu S."/>
            <person name="Lovell J.T."/>
            <person name="Sreedasyam A."/>
            <person name="Maumus F."/>
            <person name="Tiley G.P."/>
            <person name="Fernandez-Pozo N."/>
            <person name="Barry K."/>
            <person name="Chen C."/>
            <person name="Wang M."/>
            <person name="Lipzen A."/>
            <person name="Daum C."/>
            <person name="Saski C.A."/>
            <person name="Payton A.C."/>
            <person name="Mcbreen J.C."/>
            <person name="Conrad R.E."/>
            <person name="Kollar L.M."/>
            <person name="Olsson S."/>
            <person name="Huttunen S."/>
            <person name="Landis J.B."/>
            <person name="Wickett N.J."/>
            <person name="Johnson M.G."/>
            <person name="Rensing S.A."/>
            <person name="Grimwood J."/>
            <person name="Schmutz J."/>
            <person name="Mcdaniel S.F."/>
        </authorList>
    </citation>
    <scope>NUCLEOTIDE SEQUENCE</scope>
    <source>
        <strain evidence="2">R40</strain>
    </source>
</reference>
<protein>
    <submittedName>
        <fullName evidence="2">Uncharacterized protein</fullName>
    </submittedName>
</protein>
<feature type="region of interest" description="Disordered" evidence="1">
    <location>
        <begin position="1"/>
        <end position="98"/>
    </location>
</feature>
<dbReference type="AlphaFoldDB" id="A0A8T0HY54"/>
<gene>
    <name evidence="2" type="ORF">KC19_VG334400</name>
</gene>
<dbReference type="PANTHER" id="PTHR36048:SF1">
    <property type="entry name" value="RIBOSOME MATURATION FACTOR"/>
    <property type="match status" value="1"/>
</dbReference>
<feature type="compositionally biased region" description="Basic residues" evidence="1">
    <location>
        <begin position="31"/>
        <end position="47"/>
    </location>
</feature>
<sequence length="230" mass="24894">MAEVDAPAAMDFSVGTTEQKMDMSLDDIIKQSKKANAKTRVPNKGRNKQPNGPAAKAALQKSVASRSSSMRQGKFAEARARNSGAHFPATQAASKRAFSAPINTRNRQIMKNDTEVSGRPAFSRKRNFQRAPNTFPVAARNIAVSVVNNASKVGAGRAAGNPRRRNAAPAPAVAFRQVSEVPVHNSVFCLPSHSFSYVDLLSRTLELEIGVLLPQIFRVTYIVAFAFVVL</sequence>
<dbReference type="EMBL" id="CM026426">
    <property type="protein sequence ID" value="KAG0575298.1"/>
    <property type="molecule type" value="Genomic_DNA"/>
</dbReference>
<evidence type="ECO:0000313" key="2">
    <source>
        <dbReference type="EMBL" id="KAG0575298.1"/>
    </source>
</evidence>
<evidence type="ECO:0000256" key="1">
    <source>
        <dbReference type="SAM" id="MobiDB-lite"/>
    </source>
</evidence>
<dbReference type="PANTHER" id="PTHR36048">
    <property type="entry name" value="RIBOSOME MATURATION FACTOR"/>
    <property type="match status" value="1"/>
</dbReference>
<comment type="caution">
    <text evidence="2">The sequence shown here is derived from an EMBL/GenBank/DDBJ whole genome shotgun (WGS) entry which is preliminary data.</text>
</comment>